<dbReference type="KEGG" id="mmai:sS8_4617"/>
<dbReference type="CDD" id="cd04645">
    <property type="entry name" value="LbH_gamma_CA_like"/>
    <property type="match status" value="1"/>
</dbReference>
<name>A0A250KY53_9GAMM</name>
<dbReference type="EMBL" id="AP017928">
    <property type="protein sequence ID" value="BBA36547.1"/>
    <property type="molecule type" value="Genomic_DNA"/>
</dbReference>
<evidence type="ECO:0000313" key="1">
    <source>
        <dbReference type="EMBL" id="BBA36547.1"/>
    </source>
</evidence>
<protein>
    <submittedName>
        <fullName evidence="1">Carbonic anhydrase</fullName>
    </submittedName>
</protein>
<dbReference type="PANTHER" id="PTHR13061:SF56">
    <property type="entry name" value="PROTEIN YRDA"/>
    <property type="match status" value="1"/>
</dbReference>
<keyword evidence="2" id="KW-1185">Reference proteome</keyword>
<dbReference type="AlphaFoldDB" id="A0A250KY53"/>
<dbReference type="SUPFAM" id="SSF51161">
    <property type="entry name" value="Trimeric LpxA-like enzymes"/>
    <property type="match status" value="1"/>
</dbReference>
<accession>A0A250KY53</accession>
<dbReference type="Gene3D" id="2.160.10.10">
    <property type="entry name" value="Hexapeptide repeat proteins"/>
    <property type="match status" value="1"/>
</dbReference>
<gene>
    <name evidence="1" type="ORF">sS8_4617</name>
</gene>
<dbReference type="Proteomes" id="UP000266313">
    <property type="component" value="Chromosome"/>
</dbReference>
<dbReference type="OrthoDB" id="9803036at2"/>
<dbReference type="InterPro" id="IPR047324">
    <property type="entry name" value="LbH_gamma_CA-like"/>
</dbReference>
<sequence>MAIQVYNGIEPKLGAGVYIADSALVIGDVTLGTDVSIWPMVVARGDVHRIEIGNETNIQDGCVLHVTQRSRYNAAGNPLIVGRGVTVGHRAVLHGCTIGDLCLIGIGAVVMDGAVVEDRIMIGAGALVPPGKRLESGFLYVGSPAKQARPLKDVELEYLGFSKDGYVNLKNQYLRDAGLLDTRP</sequence>
<dbReference type="RefSeq" id="WP_119631699.1">
    <property type="nucleotide sequence ID" value="NZ_AP017928.1"/>
</dbReference>
<dbReference type="InterPro" id="IPR011004">
    <property type="entry name" value="Trimer_LpxA-like_sf"/>
</dbReference>
<evidence type="ECO:0000313" key="2">
    <source>
        <dbReference type="Proteomes" id="UP000266313"/>
    </source>
</evidence>
<dbReference type="PANTHER" id="PTHR13061">
    <property type="entry name" value="DYNACTIN SUBUNIT P25"/>
    <property type="match status" value="1"/>
</dbReference>
<reference evidence="1 2" key="1">
    <citation type="submission" date="2016-12" db="EMBL/GenBank/DDBJ databases">
        <title>Genome sequencing of Methylocaldum marinum.</title>
        <authorList>
            <person name="Takeuchi M."/>
            <person name="Kamagata Y."/>
            <person name="Hiraoka S."/>
            <person name="Oshima K."/>
            <person name="Hattori M."/>
            <person name="Iwasaki W."/>
        </authorList>
    </citation>
    <scope>NUCLEOTIDE SEQUENCE [LARGE SCALE GENOMIC DNA]</scope>
    <source>
        <strain evidence="1 2">S8</strain>
    </source>
</reference>
<organism evidence="1 2">
    <name type="scientific">Methylocaldum marinum</name>
    <dbReference type="NCBI Taxonomy" id="1432792"/>
    <lineage>
        <taxon>Bacteria</taxon>
        <taxon>Pseudomonadati</taxon>
        <taxon>Pseudomonadota</taxon>
        <taxon>Gammaproteobacteria</taxon>
        <taxon>Methylococcales</taxon>
        <taxon>Methylococcaceae</taxon>
        <taxon>Methylocaldum</taxon>
    </lineage>
</organism>
<proteinExistence type="predicted"/>
<dbReference type="InterPro" id="IPR050484">
    <property type="entry name" value="Transf_Hexapept/Carb_Anhydrase"/>
</dbReference>